<accession>A0A914NPY9</accession>
<evidence type="ECO:0000313" key="1">
    <source>
        <dbReference type="Proteomes" id="UP000887563"/>
    </source>
</evidence>
<dbReference type="WBParaSite" id="Minc3s06499g39915">
    <property type="protein sequence ID" value="Minc3s06499g39915"/>
    <property type="gene ID" value="Minc3s06499g39915"/>
</dbReference>
<keyword evidence="1" id="KW-1185">Reference proteome</keyword>
<proteinExistence type="predicted"/>
<dbReference type="Proteomes" id="UP000887563">
    <property type="component" value="Unplaced"/>
</dbReference>
<reference evidence="2" key="1">
    <citation type="submission" date="2022-11" db="UniProtKB">
        <authorList>
            <consortium name="WormBaseParasite"/>
        </authorList>
    </citation>
    <scope>IDENTIFICATION</scope>
</reference>
<evidence type="ECO:0000313" key="2">
    <source>
        <dbReference type="WBParaSite" id="Minc3s06499g39915"/>
    </source>
</evidence>
<sequence>MKKLKTILFYFPTPQTPQTSFKQPLPKKLIQQIFTLIILRKVLSERLISKSVAKVESVWIQIWLLSLVLPI</sequence>
<protein>
    <submittedName>
        <fullName evidence="2">Ovule protein</fullName>
    </submittedName>
</protein>
<organism evidence="1 2">
    <name type="scientific">Meloidogyne incognita</name>
    <name type="common">Southern root-knot nematode worm</name>
    <name type="synonym">Oxyuris incognita</name>
    <dbReference type="NCBI Taxonomy" id="6306"/>
    <lineage>
        <taxon>Eukaryota</taxon>
        <taxon>Metazoa</taxon>
        <taxon>Ecdysozoa</taxon>
        <taxon>Nematoda</taxon>
        <taxon>Chromadorea</taxon>
        <taxon>Rhabditida</taxon>
        <taxon>Tylenchina</taxon>
        <taxon>Tylenchomorpha</taxon>
        <taxon>Tylenchoidea</taxon>
        <taxon>Meloidogynidae</taxon>
        <taxon>Meloidogyninae</taxon>
        <taxon>Meloidogyne</taxon>
        <taxon>Meloidogyne incognita group</taxon>
    </lineage>
</organism>
<name>A0A914NPY9_MELIC</name>
<dbReference type="AlphaFoldDB" id="A0A914NPY9"/>